<protein>
    <submittedName>
        <fullName evidence="1">Fn3 associated</fullName>
    </submittedName>
</protein>
<comment type="caution">
    <text evidence="1">The sequence shown here is derived from an EMBL/GenBank/DDBJ whole genome shotgun (WGS) entry which is preliminary data.</text>
</comment>
<dbReference type="RefSeq" id="WP_072864388.1">
    <property type="nucleotide sequence ID" value="NZ_FQUI01000015.1"/>
</dbReference>
<dbReference type="InterPro" id="IPR014867">
    <property type="entry name" value="Spore_coat_CotH_CotH2/3/7"/>
</dbReference>
<reference evidence="1" key="1">
    <citation type="submission" date="2016-11" db="EMBL/GenBank/DDBJ databases">
        <authorList>
            <person name="Varghese N."/>
            <person name="Submissions S."/>
        </authorList>
    </citation>
    <scope>NUCLEOTIDE SEQUENCE [LARGE SCALE GENOMIC DNA]</scope>
    <source>
        <strain evidence="1">DSM 16785</strain>
    </source>
</reference>
<dbReference type="Proteomes" id="UP000184334">
    <property type="component" value="Unassembled WGS sequence"/>
</dbReference>
<dbReference type="Pfam" id="PF08757">
    <property type="entry name" value="CotH"/>
    <property type="match status" value="1"/>
</dbReference>
<evidence type="ECO:0000313" key="1">
    <source>
        <dbReference type="EMBL" id="SHE79233.1"/>
    </source>
</evidence>
<gene>
    <name evidence="1" type="ORF">SAMN02745164_01159</name>
</gene>
<accession>A0A1M4WDU1</accession>
<proteinExistence type="predicted"/>
<dbReference type="EMBL" id="FQUI01000015">
    <property type="protein sequence ID" value="SHE79233.1"/>
    <property type="molecule type" value="Genomic_DNA"/>
</dbReference>
<dbReference type="STRING" id="1122195.SAMN02745164_01159"/>
<sequence length="635" mass="76124">MEKLKVIIFFLFLSSIFFGKTLKELNPVFSKQAGFYDNSFYLELSSSIKDVKIYYTLDGSEPDPRKKNTYLYNKPIKIRTVENEKIVFSNIKTSVFWEPPKRNIFKCVIVRARAYLEENKSKIITKSYFIAPKNKYSFIVISVVTNPENLFDYNKGIYVLGKTFKYDNESSEEFKGNFHQNGKKWERRVHIEFFDKGKLMYADDMGVRIHGGFTASFPLKSLRLYAKSKYGKKKIKYEIFPFLKNNYGKSIREFDKLILRNGGNDFQETFFRDALIQTLVKNMGFDTQAYRPAIHFINGEYWGITNIRERYDADYLYEHYKISKKDSIILKISDNPNDKNHFVVDEGKKEDLYPFLELKNFIVNYNMNIKKNYEYVKKRIDIKNYINYNIAEIFIFNEDWPGNNVRLWRKKGNITNEYGHDGKWRFMLFDTDNSLFLYDHNTIKYAIDGNPNVIFPNPTWSTEMLKNLLENKEFKDQFINTFMDHINTTFSAENTLSIVERFKNIYNKEVIDHIDRWNFPESYEYWLNAINYIKIFFSERPKYIIKYLEDYFRLKKHNFVLEEFKGGYISINSATFYKAKKLTYFEGIPITLTAHSYNGYKFKYWIINERRYENKKIILDPNLIENIKPVFERVK</sequence>
<organism evidence="1 2">
    <name type="scientific">Marinitoga hydrogenitolerans (strain DSM 16785 / JCM 12826 / AT1271)</name>
    <dbReference type="NCBI Taxonomy" id="1122195"/>
    <lineage>
        <taxon>Bacteria</taxon>
        <taxon>Thermotogati</taxon>
        <taxon>Thermotogota</taxon>
        <taxon>Thermotogae</taxon>
        <taxon>Petrotogales</taxon>
        <taxon>Petrotogaceae</taxon>
        <taxon>Marinitoga</taxon>
    </lineage>
</organism>
<evidence type="ECO:0000313" key="2">
    <source>
        <dbReference type="Proteomes" id="UP000184334"/>
    </source>
</evidence>
<dbReference type="Pfam" id="PF13287">
    <property type="entry name" value="Fn3_assoc"/>
    <property type="match status" value="1"/>
</dbReference>
<keyword evidence="2" id="KW-1185">Reference proteome</keyword>
<name>A0A1M4WDU1_MARH1</name>
<dbReference type="InterPro" id="IPR026876">
    <property type="entry name" value="Fn3_assoc_repeat"/>
</dbReference>
<dbReference type="AlphaFoldDB" id="A0A1M4WDU1"/>
<dbReference type="OrthoDB" id="9806464at2"/>